<dbReference type="AlphaFoldDB" id="A0A285NR30"/>
<evidence type="ECO:0000313" key="3">
    <source>
        <dbReference type="Proteomes" id="UP000218627"/>
    </source>
</evidence>
<dbReference type="Proteomes" id="UP000218627">
    <property type="component" value="Unassembled WGS sequence"/>
</dbReference>
<keyword evidence="1" id="KW-1133">Transmembrane helix</keyword>
<sequence>MTGYEAINYLSLITIGISGLSVVAGLYFIKTGRRELHKKTMINASVFALLFVGLYLLKNALFPTSKYEGPYKSLFLFILWSHTALAILNFPLAVITLRYALKGVFDKHKRIAPITAGVWLYVALTGWLIYFFMQWLNH</sequence>
<accession>A0A285NR30</accession>
<feature type="transmembrane region" description="Helical" evidence="1">
    <location>
        <begin position="6"/>
        <end position="29"/>
    </location>
</feature>
<keyword evidence="3" id="KW-1185">Reference proteome</keyword>
<reference evidence="3" key="1">
    <citation type="submission" date="2017-09" db="EMBL/GenBank/DDBJ databases">
        <authorList>
            <person name="Varghese N."/>
            <person name="Submissions S."/>
        </authorList>
    </citation>
    <scope>NUCLEOTIDE SEQUENCE [LARGE SCALE GENOMIC DNA]</scope>
    <source>
        <strain evidence="3">DSM 2913</strain>
    </source>
</reference>
<dbReference type="RefSeq" id="WP_096600359.1">
    <property type="nucleotide sequence ID" value="NZ_OBEN01000001.1"/>
</dbReference>
<dbReference type="PANTHER" id="PTHR37692:SF1">
    <property type="entry name" value="DUF420 DOMAIN-CONTAINING PROTEIN"/>
    <property type="match status" value="1"/>
</dbReference>
<feature type="transmembrane region" description="Helical" evidence="1">
    <location>
        <begin position="77"/>
        <end position="99"/>
    </location>
</feature>
<dbReference type="Pfam" id="PF04238">
    <property type="entry name" value="DUF420"/>
    <property type="match status" value="1"/>
</dbReference>
<dbReference type="PANTHER" id="PTHR37692">
    <property type="entry name" value="HYPOTHETICAL MEMBRANE SPANNING PROTEIN"/>
    <property type="match status" value="1"/>
</dbReference>
<dbReference type="InterPro" id="IPR007352">
    <property type="entry name" value="DUF420"/>
</dbReference>
<gene>
    <name evidence="2" type="ORF">SAMN06265353_0299</name>
</gene>
<name>A0A285NR30_9AQUI</name>
<protein>
    <submittedName>
        <fullName evidence="2">Putative membrane protein</fullName>
    </submittedName>
</protein>
<keyword evidence="1" id="KW-0812">Transmembrane</keyword>
<dbReference type="OrthoDB" id="2375575at2"/>
<feature type="transmembrane region" description="Helical" evidence="1">
    <location>
        <begin position="111"/>
        <end position="133"/>
    </location>
</feature>
<proteinExistence type="predicted"/>
<evidence type="ECO:0000313" key="2">
    <source>
        <dbReference type="EMBL" id="SNZ11658.1"/>
    </source>
</evidence>
<keyword evidence="1" id="KW-0472">Membrane</keyword>
<organism evidence="2 3">
    <name type="scientific">Hydrogenobacter hydrogenophilus</name>
    <dbReference type="NCBI Taxonomy" id="35835"/>
    <lineage>
        <taxon>Bacteria</taxon>
        <taxon>Pseudomonadati</taxon>
        <taxon>Aquificota</taxon>
        <taxon>Aquificia</taxon>
        <taxon>Aquificales</taxon>
        <taxon>Aquificaceae</taxon>
        <taxon>Hydrogenobacter</taxon>
    </lineage>
</organism>
<dbReference type="EMBL" id="OBEN01000001">
    <property type="protein sequence ID" value="SNZ11658.1"/>
    <property type="molecule type" value="Genomic_DNA"/>
</dbReference>
<evidence type="ECO:0000256" key="1">
    <source>
        <dbReference type="SAM" id="Phobius"/>
    </source>
</evidence>
<feature type="transmembrane region" description="Helical" evidence="1">
    <location>
        <begin position="41"/>
        <end position="57"/>
    </location>
</feature>